<organism evidence="4 5">
    <name type="scientific">Faecalicoccus pleomorphus</name>
    <dbReference type="NCBI Taxonomy" id="1323"/>
    <lineage>
        <taxon>Bacteria</taxon>
        <taxon>Bacillati</taxon>
        <taxon>Bacillota</taxon>
        <taxon>Erysipelotrichia</taxon>
        <taxon>Erysipelotrichales</taxon>
        <taxon>Erysipelotrichaceae</taxon>
        <taxon>Faecalicoccus</taxon>
    </lineage>
</organism>
<dbReference type="Proteomes" id="UP000540014">
    <property type="component" value="Unassembled WGS sequence"/>
</dbReference>
<reference evidence="4 5" key="1">
    <citation type="submission" date="2018-08" db="EMBL/GenBank/DDBJ databases">
        <title>A genome reference for cultivated species of the human gut microbiota.</title>
        <authorList>
            <person name="Zou Y."/>
            <person name="Xue W."/>
            <person name="Luo G."/>
        </authorList>
    </citation>
    <scope>NUCLEOTIDE SEQUENCE [LARGE SCALE GENOMIC DNA]</scope>
    <source>
        <strain evidence="4 5">TF08-11</strain>
    </source>
</reference>
<dbReference type="InterPro" id="IPR011089">
    <property type="entry name" value="GmrSD_C"/>
</dbReference>
<dbReference type="Proteomes" id="UP000260721">
    <property type="component" value="Unassembled WGS sequence"/>
</dbReference>
<dbReference type="RefSeq" id="WP_117446836.1">
    <property type="nucleotide sequence ID" value="NZ_CALCIP010000047.1"/>
</dbReference>
<evidence type="ECO:0000313" key="5">
    <source>
        <dbReference type="Proteomes" id="UP000260721"/>
    </source>
</evidence>
<evidence type="ECO:0000313" key="4">
    <source>
        <dbReference type="EMBL" id="RGD74766.1"/>
    </source>
</evidence>
<sequence>MSEPRKVGILDLLIGSSGAQFVIPVYQRNYTWKANSEVKQYLEDLENILNGRYKSHFLGIFIYLEKNINYASREYSVIDGQQRLTTTFLLLYAIKHLLMDEGNREESERLNGQFLINPYSENVKYKLKPSVSDDDAYKCIVENRLEDTKDKNNSNVYKNYEYIIDSLKNNISANYQLTEILDALRHFYVVVIPVSEEENPQKIFESINATGVKLTSADLIKNYLLMNMSSIDQENYYSKYWEKIEESVSKESKELEVFFRMYLAIKKFELVSKGNVYKEFVFWTEKNSFNILDLFDDLLQYAKIYYFIRKQNLREIPKELKEQIIDFRKVNSDLILPLYMELVKLYKNSQLNAEKLNKCMLIINSYMIRRSICDFDSQNISRLFPKVLKKVIEKSNHNYEKIDTVLSQELVAKNVNTSKSFMPTDKQMEELLSEANVYQRPALRIILDKIEIADNPAPVDLSSLSVEHLMPQTPTEEWLEELDTAKEEYDTYLHRLGNLTLAAKSDNSKMQNYMWDYKNEILRSTGHLKLNSDLLEIKRWDFDEIKKRTKKLITRICEIYPYPEIDLSDIHDEDKDIVNESTALETSRKKLFEDKDVSYQKNRIIKTKDNLKGYIFNSSKRYFQGGREKYWFGYRVKNIEEISMCREQYQVLVCRGKDTIAISIPIPFIEQIKDCLNYSLDNNGKISHYHLVVFVDECHAALLLSKPELTEIDISNYII</sequence>
<accession>A0A3E3E0B5</accession>
<reference evidence="3 6" key="2">
    <citation type="submission" date="2020-04" db="EMBL/GenBank/DDBJ databases">
        <authorList>
            <person name="Hitch T.C.A."/>
            <person name="Wylensek D."/>
            <person name="Clavel T."/>
        </authorList>
    </citation>
    <scope>NUCLEOTIDE SEQUENCE [LARGE SCALE GENOMIC DNA]</scope>
    <source>
        <strain evidence="3 6">BSM-383-APC-22F</strain>
    </source>
</reference>
<dbReference type="EMBL" id="QUSK01000022">
    <property type="protein sequence ID" value="RGD74766.1"/>
    <property type="molecule type" value="Genomic_DNA"/>
</dbReference>
<proteinExistence type="predicted"/>
<name>A0A3E3E0B5_9FIRM</name>
<dbReference type="PANTHER" id="PTHR35149">
    <property type="entry name" value="SLL5132 PROTEIN"/>
    <property type="match status" value="1"/>
</dbReference>
<evidence type="ECO:0000259" key="2">
    <source>
        <dbReference type="Pfam" id="PF07510"/>
    </source>
</evidence>
<evidence type="ECO:0000313" key="6">
    <source>
        <dbReference type="Proteomes" id="UP000540014"/>
    </source>
</evidence>
<dbReference type="EMBL" id="JABAFR010000006">
    <property type="protein sequence ID" value="NME43982.1"/>
    <property type="molecule type" value="Genomic_DNA"/>
</dbReference>
<evidence type="ECO:0000313" key="3">
    <source>
        <dbReference type="EMBL" id="NME43982.1"/>
    </source>
</evidence>
<dbReference type="PANTHER" id="PTHR35149:SF2">
    <property type="entry name" value="DUF262 DOMAIN-CONTAINING PROTEIN"/>
    <property type="match status" value="1"/>
</dbReference>
<dbReference type="Pfam" id="PF03235">
    <property type="entry name" value="GmrSD_N"/>
    <property type="match status" value="1"/>
</dbReference>
<gene>
    <name evidence="4" type="ORF">DXC78_09675</name>
    <name evidence="3" type="ORF">HF861_03680</name>
</gene>
<evidence type="ECO:0000259" key="1">
    <source>
        <dbReference type="Pfam" id="PF03235"/>
    </source>
</evidence>
<feature type="domain" description="GmrSD restriction endonucleases N-terminal" evidence="1">
    <location>
        <begin position="17"/>
        <end position="225"/>
    </location>
</feature>
<protein>
    <submittedName>
        <fullName evidence="4">DUF262 domain-containing protein</fullName>
    </submittedName>
</protein>
<comment type="caution">
    <text evidence="4">The sequence shown here is derived from an EMBL/GenBank/DDBJ whole genome shotgun (WGS) entry which is preliminary data.</text>
</comment>
<dbReference type="Pfam" id="PF07510">
    <property type="entry name" value="GmrSD_C"/>
    <property type="match status" value="1"/>
</dbReference>
<dbReference type="AlphaFoldDB" id="A0A3E3E0B5"/>
<feature type="domain" description="GmrSD restriction endonucleases C-terminal" evidence="2">
    <location>
        <begin position="423"/>
        <end position="554"/>
    </location>
</feature>
<dbReference type="InterPro" id="IPR004919">
    <property type="entry name" value="GmrSD_N"/>
</dbReference>